<dbReference type="EMBL" id="BNJK01000004">
    <property type="protein sequence ID" value="GHP01211.1"/>
    <property type="molecule type" value="Genomic_DNA"/>
</dbReference>
<dbReference type="AlphaFoldDB" id="A0A8J3IZ78"/>
<evidence type="ECO:0000313" key="5">
    <source>
        <dbReference type="EMBL" id="GHP01211.1"/>
    </source>
</evidence>
<reference evidence="5" key="1">
    <citation type="submission" date="2020-10" db="EMBL/GenBank/DDBJ databases">
        <title>Taxonomic study of unclassified bacteria belonging to the class Ktedonobacteria.</title>
        <authorList>
            <person name="Yabe S."/>
            <person name="Wang C.M."/>
            <person name="Zheng Y."/>
            <person name="Sakai Y."/>
            <person name="Cavaletti L."/>
            <person name="Monciardini P."/>
            <person name="Donadio S."/>
        </authorList>
    </citation>
    <scope>NUCLEOTIDE SEQUENCE</scope>
    <source>
        <strain evidence="5">ID150040</strain>
    </source>
</reference>
<evidence type="ECO:0000256" key="1">
    <source>
        <dbReference type="ARBA" id="ARBA00022578"/>
    </source>
</evidence>
<comment type="caution">
    <text evidence="5">The sequence shown here is derived from an EMBL/GenBank/DDBJ whole genome shotgun (WGS) entry which is preliminary data.</text>
</comment>
<dbReference type="PANTHER" id="PTHR35528">
    <property type="entry name" value="BLL1675 PROTEIN"/>
    <property type="match status" value="1"/>
</dbReference>
<dbReference type="GO" id="GO:0006310">
    <property type="term" value="P:DNA recombination"/>
    <property type="evidence" value="ECO:0007669"/>
    <property type="project" value="UniProtKB-KW"/>
</dbReference>
<evidence type="ECO:0000259" key="4">
    <source>
        <dbReference type="PROSITE" id="PS50994"/>
    </source>
</evidence>
<sequence>MSERNAFKWRHFQADIILLCVRWYLRYALSYRDLEEMMLERGLRVDHTTIYRWVQHYAPELEKRCRPYLKVTNDSWRVDETYIKVKKQWVYLFRAVDTQGNTLDFCFSPTRDAQAAKRFLLKTLAVSHTSSPRVINVDKNAAYPRAFNELKEEGLILEVCELRQVKYLNNLIEQDHRFIKRLTKPGMGFFSDLTTWRTLQGYEIMNMIRKGQVQGVNKGDSPSQAAFITRLFGMVA</sequence>
<dbReference type="Proteomes" id="UP000597444">
    <property type="component" value="Unassembled WGS sequence"/>
</dbReference>
<keyword evidence="1" id="KW-0815">Transposition</keyword>
<name>A0A8J3IZ78_9CHLR</name>
<evidence type="ECO:0000256" key="2">
    <source>
        <dbReference type="ARBA" id="ARBA00023125"/>
    </source>
</evidence>
<dbReference type="InterPro" id="IPR052183">
    <property type="entry name" value="IS_Transposase"/>
</dbReference>
<protein>
    <submittedName>
        <fullName evidence="5">IS6 family transposase</fullName>
    </submittedName>
</protein>
<dbReference type="InterPro" id="IPR001584">
    <property type="entry name" value="Integrase_cat-core"/>
</dbReference>
<dbReference type="SUPFAM" id="SSF53098">
    <property type="entry name" value="Ribonuclease H-like"/>
    <property type="match status" value="1"/>
</dbReference>
<evidence type="ECO:0000313" key="6">
    <source>
        <dbReference type="Proteomes" id="UP000597444"/>
    </source>
</evidence>
<gene>
    <name evidence="5" type="ORF">KSF_112580</name>
</gene>
<feature type="domain" description="Integrase catalytic" evidence="4">
    <location>
        <begin position="63"/>
        <end position="230"/>
    </location>
</feature>
<dbReference type="GO" id="GO:0015074">
    <property type="term" value="P:DNA integration"/>
    <property type="evidence" value="ECO:0007669"/>
    <property type="project" value="InterPro"/>
</dbReference>
<keyword evidence="3" id="KW-0233">DNA recombination</keyword>
<dbReference type="GO" id="GO:0032196">
    <property type="term" value="P:transposition"/>
    <property type="evidence" value="ECO:0007669"/>
    <property type="project" value="UniProtKB-KW"/>
</dbReference>
<dbReference type="InterPro" id="IPR047930">
    <property type="entry name" value="Transpos_IS6"/>
</dbReference>
<keyword evidence="6" id="KW-1185">Reference proteome</keyword>
<accession>A0A8J3IZ78</accession>
<dbReference type="NCBIfam" id="NF033587">
    <property type="entry name" value="transpos_IS6"/>
    <property type="match status" value="1"/>
</dbReference>
<evidence type="ECO:0000256" key="3">
    <source>
        <dbReference type="ARBA" id="ARBA00023172"/>
    </source>
</evidence>
<keyword evidence="2" id="KW-0238">DNA-binding</keyword>
<organism evidence="5 6">
    <name type="scientific">Reticulibacter mediterranei</name>
    <dbReference type="NCBI Taxonomy" id="2778369"/>
    <lineage>
        <taxon>Bacteria</taxon>
        <taxon>Bacillati</taxon>
        <taxon>Chloroflexota</taxon>
        <taxon>Ktedonobacteria</taxon>
        <taxon>Ktedonobacterales</taxon>
        <taxon>Reticulibacteraceae</taxon>
        <taxon>Reticulibacter</taxon>
    </lineage>
</organism>
<dbReference type="InterPro" id="IPR012337">
    <property type="entry name" value="RNaseH-like_sf"/>
</dbReference>
<dbReference type="PANTHER" id="PTHR35528:SF3">
    <property type="entry name" value="BLL1675 PROTEIN"/>
    <property type="match status" value="1"/>
</dbReference>
<proteinExistence type="predicted"/>
<dbReference type="GO" id="GO:0003677">
    <property type="term" value="F:DNA binding"/>
    <property type="evidence" value="ECO:0007669"/>
    <property type="project" value="UniProtKB-KW"/>
</dbReference>
<dbReference type="InterPro" id="IPR032874">
    <property type="entry name" value="DDE_dom"/>
</dbReference>
<dbReference type="RefSeq" id="WP_220211765.1">
    <property type="nucleotide sequence ID" value="NZ_BNJK01000004.1"/>
</dbReference>
<dbReference type="Pfam" id="PF13610">
    <property type="entry name" value="DDE_Tnp_IS240"/>
    <property type="match status" value="1"/>
</dbReference>
<dbReference type="PROSITE" id="PS50994">
    <property type="entry name" value="INTEGRASE"/>
    <property type="match status" value="1"/>
</dbReference>